<evidence type="ECO:0000313" key="3">
    <source>
        <dbReference type="EMBL" id="REC56655.1"/>
    </source>
</evidence>
<gene>
    <name evidence="3" type="ORF">DRV84_09030</name>
</gene>
<dbReference type="RefSeq" id="WP_115979561.1">
    <property type="nucleotide sequence ID" value="NZ_QOHR01000010.1"/>
</dbReference>
<dbReference type="EMBL" id="QOHR01000010">
    <property type="protein sequence ID" value="REC56655.1"/>
    <property type="molecule type" value="Genomic_DNA"/>
</dbReference>
<name>A0A3D9BT00_9RHOB</name>
<feature type="transmembrane region" description="Helical" evidence="1">
    <location>
        <begin position="177"/>
        <end position="200"/>
    </location>
</feature>
<dbReference type="Proteomes" id="UP000257131">
    <property type="component" value="Unassembled WGS sequence"/>
</dbReference>
<feature type="transmembrane region" description="Helical" evidence="1">
    <location>
        <begin position="237"/>
        <end position="256"/>
    </location>
</feature>
<feature type="transmembrane region" description="Helical" evidence="1">
    <location>
        <begin position="37"/>
        <end position="55"/>
    </location>
</feature>
<dbReference type="Gene3D" id="1.10.3730.20">
    <property type="match status" value="1"/>
</dbReference>
<feature type="transmembrane region" description="Helical" evidence="1">
    <location>
        <begin position="75"/>
        <end position="93"/>
    </location>
</feature>
<dbReference type="PANTHER" id="PTHR22911:SF135">
    <property type="entry name" value="BLR4310 PROTEIN"/>
    <property type="match status" value="1"/>
</dbReference>
<dbReference type="Pfam" id="PF00892">
    <property type="entry name" value="EamA"/>
    <property type="match status" value="2"/>
</dbReference>
<comment type="caution">
    <text evidence="3">The sequence shown here is derived from an EMBL/GenBank/DDBJ whole genome shotgun (WGS) entry which is preliminary data.</text>
</comment>
<dbReference type="InterPro" id="IPR037185">
    <property type="entry name" value="EmrE-like"/>
</dbReference>
<feature type="transmembrane region" description="Helical" evidence="1">
    <location>
        <begin position="124"/>
        <end position="142"/>
    </location>
</feature>
<dbReference type="SUPFAM" id="SSF103481">
    <property type="entry name" value="Multidrug resistance efflux transporter EmrE"/>
    <property type="match status" value="2"/>
</dbReference>
<keyword evidence="1" id="KW-0812">Transmembrane</keyword>
<feature type="domain" description="EamA" evidence="2">
    <location>
        <begin position="6"/>
        <end position="138"/>
    </location>
</feature>
<dbReference type="GO" id="GO:0016020">
    <property type="term" value="C:membrane"/>
    <property type="evidence" value="ECO:0007669"/>
    <property type="project" value="InterPro"/>
</dbReference>
<accession>A0A3D9BT00</accession>
<dbReference type="AlphaFoldDB" id="A0A3D9BT00"/>
<protein>
    <submittedName>
        <fullName evidence="3">DMT family transporter</fullName>
    </submittedName>
</protein>
<reference evidence="3 4" key="1">
    <citation type="journal article" date="2017" name="Int. J. Syst. Evol. Microbiol.">
        <title>Rhodosalinus sediminis gen. nov., sp. nov., isolated from marine saltern.</title>
        <authorList>
            <person name="Guo L.Y."/>
            <person name="Ling S.K."/>
            <person name="Li C.M."/>
            <person name="Chen G.J."/>
            <person name="Du Z.J."/>
        </authorList>
    </citation>
    <scope>NUCLEOTIDE SEQUENCE [LARGE SCALE GENOMIC DNA]</scope>
    <source>
        <strain evidence="3 4">WDN1C137</strain>
    </source>
</reference>
<dbReference type="PANTHER" id="PTHR22911">
    <property type="entry name" value="ACYL-MALONYL CONDENSING ENZYME-RELATED"/>
    <property type="match status" value="1"/>
</dbReference>
<proteinExistence type="predicted"/>
<dbReference type="InterPro" id="IPR000620">
    <property type="entry name" value="EamA_dom"/>
</dbReference>
<organism evidence="3 4">
    <name type="scientific">Rhodosalinus sediminis</name>
    <dbReference type="NCBI Taxonomy" id="1940533"/>
    <lineage>
        <taxon>Bacteria</taxon>
        <taxon>Pseudomonadati</taxon>
        <taxon>Pseudomonadota</taxon>
        <taxon>Alphaproteobacteria</taxon>
        <taxon>Rhodobacterales</taxon>
        <taxon>Paracoccaceae</taxon>
        <taxon>Rhodosalinus</taxon>
    </lineage>
</organism>
<feature type="domain" description="EamA" evidence="2">
    <location>
        <begin position="149"/>
        <end position="274"/>
    </location>
</feature>
<evidence type="ECO:0000313" key="4">
    <source>
        <dbReference type="Proteomes" id="UP000257131"/>
    </source>
</evidence>
<evidence type="ECO:0000259" key="2">
    <source>
        <dbReference type="Pfam" id="PF00892"/>
    </source>
</evidence>
<keyword evidence="4" id="KW-1185">Reference proteome</keyword>
<feature type="transmembrane region" description="Helical" evidence="1">
    <location>
        <begin position="99"/>
        <end position="115"/>
    </location>
</feature>
<keyword evidence="1" id="KW-0472">Membrane</keyword>
<feature type="transmembrane region" description="Helical" evidence="1">
    <location>
        <begin position="262"/>
        <end position="280"/>
    </location>
</feature>
<evidence type="ECO:0000256" key="1">
    <source>
        <dbReference type="SAM" id="Phobius"/>
    </source>
</evidence>
<feature type="transmembrane region" description="Helical" evidence="1">
    <location>
        <begin position="148"/>
        <end position="165"/>
    </location>
</feature>
<feature type="transmembrane region" description="Helical" evidence="1">
    <location>
        <begin position="206"/>
        <end position="225"/>
    </location>
</feature>
<dbReference type="OrthoDB" id="7165334at2"/>
<keyword evidence="1" id="KW-1133">Transmembrane helix</keyword>
<feature type="transmembrane region" description="Helical" evidence="1">
    <location>
        <begin position="7"/>
        <end position="25"/>
    </location>
</feature>
<sequence length="303" mass="31248">MAENLRGILLMVGAMAAFAIEDMFVKWMGATMPPGQILMMLGAGGAAGFALLALARREPLVSPVFFSRAVVLRNLGELTGTFGFVTAIVLTPLSSASAILQAMPLAVTLGAALVFREPVGWRRWSAIGAGFLGVLIVIRPGTAAFEPASLFALLGVAGLATRDLATRAVPRATTSVVLSAWGFSMLIPTGAALLALTGGAAVPSGATLGMLAGAVLLGVAGYWSLTQAMRMGEVAAITPFRYSRLVFALVIGVLVFGERPDAWTLAGAALIVGSGLYTLWREARLGRRRAARAAPASPGAAPR</sequence>